<protein>
    <recommendedName>
        <fullName evidence="5">Major facilitator superfamily domain-containing protein 12-like</fullName>
    </recommendedName>
</protein>
<evidence type="ECO:0000313" key="4">
    <source>
        <dbReference type="EMBL" id="CAE0250880.1"/>
    </source>
</evidence>
<keyword evidence="3" id="KW-0472">Membrane</keyword>
<gene>
    <name evidence="4" type="ORF">PBIL07802_LOCUS13085</name>
</gene>
<evidence type="ECO:0000256" key="3">
    <source>
        <dbReference type="SAM" id="Phobius"/>
    </source>
</evidence>
<feature type="transmembrane region" description="Helical" evidence="3">
    <location>
        <begin position="294"/>
        <end position="314"/>
    </location>
</feature>
<organism evidence="4">
    <name type="scientific">Palpitomonas bilix</name>
    <dbReference type="NCBI Taxonomy" id="652834"/>
    <lineage>
        <taxon>Eukaryota</taxon>
        <taxon>Eukaryota incertae sedis</taxon>
    </lineage>
</organism>
<dbReference type="EMBL" id="HBIB01020207">
    <property type="protein sequence ID" value="CAE0250880.1"/>
    <property type="molecule type" value="Transcribed_RNA"/>
</dbReference>
<dbReference type="Pfam" id="PF13347">
    <property type="entry name" value="MFS_2"/>
    <property type="match status" value="1"/>
</dbReference>
<feature type="transmembrane region" description="Helical" evidence="3">
    <location>
        <begin position="171"/>
        <end position="194"/>
    </location>
</feature>
<feature type="transmembrane region" description="Helical" evidence="3">
    <location>
        <begin position="58"/>
        <end position="81"/>
    </location>
</feature>
<feature type="transmembrane region" description="Helical" evidence="3">
    <location>
        <begin position="393"/>
        <end position="416"/>
    </location>
</feature>
<comment type="similarity">
    <text evidence="1">Belongs to the major facilitator superfamily.</text>
</comment>
<reference evidence="4" key="1">
    <citation type="submission" date="2021-01" db="EMBL/GenBank/DDBJ databases">
        <authorList>
            <person name="Corre E."/>
            <person name="Pelletier E."/>
            <person name="Niang G."/>
            <person name="Scheremetjew M."/>
            <person name="Finn R."/>
            <person name="Kale V."/>
            <person name="Holt S."/>
            <person name="Cochrane G."/>
            <person name="Meng A."/>
            <person name="Brown T."/>
            <person name="Cohen L."/>
        </authorList>
    </citation>
    <scope>NUCLEOTIDE SEQUENCE</scope>
    <source>
        <strain evidence="4">NIES-2562</strain>
    </source>
</reference>
<feature type="transmembrane region" description="Helical" evidence="3">
    <location>
        <begin position="93"/>
        <end position="110"/>
    </location>
</feature>
<dbReference type="SUPFAM" id="SSF103473">
    <property type="entry name" value="MFS general substrate transporter"/>
    <property type="match status" value="1"/>
</dbReference>
<proteinExistence type="inferred from homology"/>
<evidence type="ECO:0008006" key="5">
    <source>
        <dbReference type="Google" id="ProtNLM"/>
    </source>
</evidence>
<evidence type="ECO:0000256" key="1">
    <source>
        <dbReference type="ARBA" id="ARBA00008335"/>
    </source>
</evidence>
<keyword evidence="3" id="KW-1133">Transmembrane helix</keyword>
<dbReference type="PANTHER" id="PTHR11328:SF28">
    <property type="entry name" value="MAJOR FACILITATOR SUPERFAMILY DOMAIN-CONTAINING PROTEIN 12"/>
    <property type="match status" value="1"/>
</dbReference>
<dbReference type="InterPro" id="IPR039672">
    <property type="entry name" value="MFS_2"/>
</dbReference>
<keyword evidence="3" id="KW-0812">Transmembrane</keyword>
<sequence length="564" mass="61935">MDATLTETAEKKVELLPLTNFRIFAYGVGHAANDLFASCWFSYLLVYLIKVRGLDTTYAGIVMLVGQIADGISTPLVGLFSDKTKTKLGKRRTWVLIGSCLTFTSFIFIFNECFLCDAFSGGCEEGTQRHLQLATTYYSLLTLPFQFGWASVQINHLALVPELTTDQHKRLLLNSIRFGFTIFSNVAVFLLTFALLKTDGDGGLSPASGQSFQILSYCCVGIGALFTIIFLVGTRENKITHTKPAGKMFTWTKWFKESMFYKVGVIYMCTRLVINVSQVYLPFYLLDEISMEKSSIGIVPLVMYGGSILATLSLRFISKKLCRTSTYMIACPFVLAACVGFYFLQVAPQGTINTSLQDVIYGIVLVLGLGNAVILVTSITMEADMVGDRTESGAFVYGALSLLDKISNGAAVMVVQGLNPCPDPDTPCDDHNYFRYIMTFVPGVSVIVAFAFTLLIRIGCCCTFSAYEKEEKRRKQEKQATKEKKAMERAQARESRKAARGAASSEGRGGESSEGARPIPMLSPGKSLEKVGLLEDQQMGYGGCCEEPNSFGSINGGYMGVERK</sequence>
<feature type="transmembrane region" description="Helical" evidence="3">
    <location>
        <begin position="359"/>
        <end position="381"/>
    </location>
</feature>
<dbReference type="Gene3D" id="1.20.1250.20">
    <property type="entry name" value="MFS general substrate transporter like domains"/>
    <property type="match status" value="2"/>
</dbReference>
<feature type="transmembrane region" description="Helical" evidence="3">
    <location>
        <begin position="326"/>
        <end position="347"/>
    </location>
</feature>
<feature type="transmembrane region" description="Helical" evidence="3">
    <location>
        <begin position="214"/>
        <end position="233"/>
    </location>
</feature>
<feature type="transmembrane region" description="Helical" evidence="3">
    <location>
        <begin position="254"/>
        <end position="274"/>
    </location>
</feature>
<dbReference type="GO" id="GO:0015293">
    <property type="term" value="F:symporter activity"/>
    <property type="evidence" value="ECO:0007669"/>
    <property type="project" value="InterPro"/>
</dbReference>
<name>A0A7S3D9W1_9EUKA</name>
<feature type="transmembrane region" description="Helical" evidence="3">
    <location>
        <begin position="137"/>
        <end position="159"/>
    </location>
</feature>
<feature type="compositionally biased region" description="Basic and acidic residues" evidence="2">
    <location>
        <begin position="472"/>
        <end position="497"/>
    </location>
</feature>
<accession>A0A7S3D9W1</accession>
<dbReference type="PANTHER" id="PTHR11328">
    <property type="entry name" value="MAJOR FACILITATOR SUPERFAMILY DOMAIN-CONTAINING PROTEIN"/>
    <property type="match status" value="1"/>
</dbReference>
<feature type="transmembrane region" description="Helical" evidence="3">
    <location>
        <begin position="436"/>
        <end position="467"/>
    </location>
</feature>
<dbReference type="AlphaFoldDB" id="A0A7S3D9W1"/>
<dbReference type="InterPro" id="IPR036259">
    <property type="entry name" value="MFS_trans_sf"/>
</dbReference>
<dbReference type="CDD" id="cd17491">
    <property type="entry name" value="MFS_MFSD12"/>
    <property type="match status" value="1"/>
</dbReference>
<feature type="region of interest" description="Disordered" evidence="2">
    <location>
        <begin position="472"/>
        <end position="525"/>
    </location>
</feature>
<dbReference type="GO" id="GO:0005886">
    <property type="term" value="C:plasma membrane"/>
    <property type="evidence" value="ECO:0007669"/>
    <property type="project" value="TreeGrafter"/>
</dbReference>
<evidence type="ECO:0000256" key="2">
    <source>
        <dbReference type="SAM" id="MobiDB-lite"/>
    </source>
</evidence>
<feature type="transmembrane region" description="Helical" evidence="3">
    <location>
        <begin position="21"/>
        <end position="46"/>
    </location>
</feature>
<dbReference type="GO" id="GO:0008643">
    <property type="term" value="P:carbohydrate transport"/>
    <property type="evidence" value="ECO:0007669"/>
    <property type="project" value="InterPro"/>
</dbReference>